<dbReference type="Gene3D" id="3.40.50.880">
    <property type="match status" value="1"/>
</dbReference>
<protein>
    <submittedName>
        <fullName evidence="5">GlxA family transcriptional regulator</fullName>
    </submittedName>
</protein>
<evidence type="ECO:0000256" key="3">
    <source>
        <dbReference type="ARBA" id="ARBA00023163"/>
    </source>
</evidence>
<comment type="caution">
    <text evidence="5">The sequence shown here is derived from an EMBL/GenBank/DDBJ whole genome shotgun (WGS) entry which is preliminary data.</text>
</comment>
<name>A0ABV4RFC3_9BACT</name>
<dbReference type="Proteomes" id="UP001570846">
    <property type="component" value="Unassembled WGS sequence"/>
</dbReference>
<keyword evidence="1" id="KW-0805">Transcription regulation</keyword>
<dbReference type="Pfam" id="PF12833">
    <property type="entry name" value="HTH_18"/>
    <property type="match status" value="1"/>
</dbReference>
<dbReference type="InterPro" id="IPR009057">
    <property type="entry name" value="Homeodomain-like_sf"/>
</dbReference>
<dbReference type="PANTHER" id="PTHR43280">
    <property type="entry name" value="ARAC-FAMILY TRANSCRIPTIONAL REGULATOR"/>
    <property type="match status" value="1"/>
</dbReference>
<evidence type="ECO:0000256" key="2">
    <source>
        <dbReference type="ARBA" id="ARBA00023125"/>
    </source>
</evidence>
<dbReference type="Gene3D" id="1.10.10.60">
    <property type="entry name" value="Homeodomain-like"/>
    <property type="match status" value="2"/>
</dbReference>
<keyword evidence="6" id="KW-1185">Reference proteome</keyword>
<dbReference type="SMART" id="SM00342">
    <property type="entry name" value="HTH_ARAC"/>
    <property type="match status" value="1"/>
</dbReference>
<dbReference type="InterPro" id="IPR029062">
    <property type="entry name" value="Class_I_gatase-like"/>
</dbReference>
<sequence length="241" mass="27479">MVAANQAFLPWIIKQYKQGAEVVSLCIGAFLLAATGLLKGRSCTTHWLAAPEFKQMYPEVNLVPYKIITDEGGLYTSGGAYSSLNLILYLVEKYAGRSMAIRSSKIFEIDIDRNSQSPFIIFHGQKEHPDEQIKKVQEYIEQNFPAKLTVEELAERCCLGRRNFERRFKKATSNTVVEYIQRVKVEAAKMSLESSRENVNEVMYSVGYSDTKAFRTTFKKITGISPLEYRNKYNREAVELA</sequence>
<reference evidence="5 6" key="1">
    <citation type="submission" date="2024-08" db="EMBL/GenBank/DDBJ databases">
        <authorList>
            <person name="Wei W."/>
        </authorList>
    </citation>
    <scope>NUCLEOTIDE SEQUENCE [LARGE SCALE GENOMIC DNA]</scope>
    <source>
        <strain evidence="5 6">XU2</strain>
    </source>
</reference>
<evidence type="ECO:0000313" key="5">
    <source>
        <dbReference type="EMBL" id="MFA1771838.1"/>
    </source>
</evidence>
<dbReference type="SUPFAM" id="SSF46689">
    <property type="entry name" value="Homeodomain-like"/>
    <property type="match status" value="2"/>
</dbReference>
<dbReference type="InterPro" id="IPR018060">
    <property type="entry name" value="HTH_AraC"/>
</dbReference>
<dbReference type="Pfam" id="PF01965">
    <property type="entry name" value="DJ-1_PfpI"/>
    <property type="match status" value="1"/>
</dbReference>
<gene>
    <name evidence="5" type="ORF">ACD591_11090</name>
</gene>
<dbReference type="PRINTS" id="PR00032">
    <property type="entry name" value="HTHARAC"/>
</dbReference>
<keyword evidence="2" id="KW-0238">DNA-binding</keyword>
<keyword evidence="3" id="KW-0804">Transcription</keyword>
<evidence type="ECO:0000256" key="1">
    <source>
        <dbReference type="ARBA" id="ARBA00023015"/>
    </source>
</evidence>
<dbReference type="PROSITE" id="PS01124">
    <property type="entry name" value="HTH_ARAC_FAMILY_2"/>
    <property type="match status" value="1"/>
</dbReference>
<evidence type="ECO:0000259" key="4">
    <source>
        <dbReference type="PROSITE" id="PS01124"/>
    </source>
</evidence>
<accession>A0ABV4RFC3</accession>
<proteinExistence type="predicted"/>
<dbReference type="RefSeq" id="WP_308422725.1">
    <property type="nucleotide sequence ID" value="NZ_BMMG01000006.1"/>
</dbReference>
<dbReference type="InterPro" id="IPR020449">
    <property type="entry name" value="Tscrpt_reg_AraC-type_HTH"/>
</dbReference>
<dbReference type="PANTHER" id="PTHR43280:SF2">
    <property type="entry name" value="HTH-TYPE TRANSCRIPTIONAL REGULATOR EXSA"/>
    <property type="match status" value="1"/>
</dbReference>
<feature type="domain" description="HTH araC/xylS-type" evidence="4">
    <location>
        <begin position="134"/>
        <end position="232"/>
    </location>
</feature>
<evidence type="ECO:0000313" key="6">
    <source>
        <dbReference type="Proteomes" id="UP001570846"/>
    </source>
</evidence>
<organism evidence="5 6">
    <name type="scientific">Rufibacter glacialis</name>
    <dbReference type="NCBI Taxonomy" id="1259555"/>
    <lineage>
        <taxon>Bacteria</taxon>
        <taxon>Pseudomonadati</taxon>
        <taxon>Bacteroidota</taxon>
        <taxon>Cytophagia</taxon>
        <taxon>Cytophagales</taxon>
        <taxon>Hymenobacteraceae</taxon>
        <taxon>Rufibacter</taxon>
    </lineage>
</organism>
<dbReference type="EMBL" id="JBGOGF010000005">
    <property type="protein sequence ID" value="MFA1771838.1"/>
    <property type="molecule type" value="Genomic_DNA"/>
</dbReference>
<dbReference type="InterPro" id="IPR002818">
    <property type="entry name" value="DJ-1/PfpI"/>
</dbReference>
<dbReference type="SUPFAM" id="SSF52317">
    <property type="entry name" value="Class I glutamine amidotransferase-like"/>
    <property type="match status" value="1"/>
</dbReference>